<dbReference type="GO" id="GO:0016020">
    <property type="term" value="C:membrane"/>
    <property type="evidence" value="ECO:0007669"/>
    <property type="project" value="UniProtKB-SubCell"/>
</dbReference>
<dbReference type="PANTHER" id="PTHR24305:SF166">
    <property type="entry name" value="CYTOCHROME P450 12A4, MITOCHONDRIAL-RELATED"/>
    <property type="match status" value="1"/>
</dbReference>
<dbReference type="GO" id="GO:0020037">
    <property type="term" value="F:heme binding"/>
    <property type="evidence" value="ECO:0007669"/>
    <property type="project" value="InterPro"/>
</dbReference>
<dbReference type="Proteomes" id="UP001362999">
    <property type="component" value="Unassembled WGS sequence"/>
</dbReference>
<reference evidence="14 15" key="1">
    <citation type="journal article" date="2024" name="J Genomics">
        <title>Draft genome sequencing and assembly of Favolaschia claudopus CIRM-BRFM 2984 isolated from oak limbs.</title>
        <authorList>
            <person name="Navarro D."/>
            <person name="Drula E."/>
            <person name="Chaduli D."/>
            <person name="Cazenave R."/>
            <person name="Ahrendt S."/>
            <person name="Wang J."/>
            <person name="Lipzen A."/>
            <person name="Daum C."/>
            <person name="Barry K."/>
            <person name="Grigoriev I.V."/>
            <person name="Favel A."/>
            <person name="Rosso M.N."/>
            <person name="Martin F."/>
        </authorList>
    </citation>
    <scope>NUCLEOTIDE SEQUENCE [LARGE SCALE GENOMIC DNA]</scope>
    <source>
        <strain evidence="14 15">CIRM-BRFM 2984</strain>
    </source>
</reference>
<evidence type="ECO:0000256" key="1">
    <source>
        <dbReference type="ARBA" id="ARBA00001971"/>
    </source>
</evidence>
<sequence>MITAALLCLASLVAYYVLLSRRSRGAFRNIRGPPASSFLYGNLLELMSADAYGFHADLAQNYGSVVKLHAMCGGKHLYVFDSAAMHSILVHDEPIYNMPEIFLAANRVMFGPCLVSTSGSHHRRGRKIMNPVFSLSRLREMLPMLYTATHELSDSLSQALDNRKTGEIDMLKRLGLTSLEFIGRAGFGHSFAASQGENALEGMKQLLFAAKRLIVPMQLLPFFIRIIPAAWRRRMIDFVPLPDLHLARDLVNTMDANSRSILAAKRHVDASSGASAEVSEGKDILSVLLRSSMRKEGDTLSEEELLGQMNVLIFAGTDTTSTAVARALQELARSREIQDRLRDEITSASVHGDLDYDALFSLPLLDAVCRETLRLYPPATMSSRQAMKDTILPPSRPMNGINREPISEIHVPAGTIVHIGIRAANTNRAVWGSDALDWKPSRWLEPLPQTVLDAQFPGVYPKIMSFIGGPRGCIGFKFAEMAIKVLLAVLLKDFMFSLSDKEIIWKMGQAEAPSVEGKQALPLIVTPVASLE</sequence>
<feature type="binding site" description="axial binding residue" evidence="13">
    <location>
        <position position="473"/>
    </location>
    <ligand>
        <name>heme</name>
        <dbReference type="ChEBI" id="CHEBI:30413"/>
    </ligand>
    <ligandPart>
        <name>Fe</name>
        <dbReference type="ChEBI" id="CHEBI:18248"/>
    </ligandPart>
</feature>
<dbReference type="InterPro" id="IPR050121">
    <property type="entry name" value="Cytochrome_P450_monoxygenase"/>
</dbReference>
<evidence type="ECO:0000256" key="4">
    <source>
        <dbReference type="ARBA" id="ARBA00010617"/>
    </source>
</evidence>
<comment type="subcellular location">
    <subcellularLocation>
        <location evidence="2">Membrane</location>
    </subcellularLocation>
</comment>
<dbReference type="GO" id="GO:0005506">
    <property type="term" value="F:iron ion binding"/>
    <property type="evidence" value="ECO:0007669"/>
    <property type="project" value="InterPro"/>
</dbReference>
<dbReference type="InterPro" id="IPR036396">
    <property type="entry name" value="Cyt_P450_sf"/>
</dbReference>
<dbReference type="GO" id="GO:0016705">
    <property type="term" value="F:oxidoreductase activity, acting on paired donors, with incorporation or reduction of molecular oxygen"/>
    <property type="evidence" value="ECO:0007669"/>
    <property type="project" value="InterPro"/>
</dbReference>
<dbReference type="PRINTS" id="PR00385">
    <property type="entry name" value="P450"/>
</dbReference>
<dbReference type="AlphaFoldDB" id="A0AAW0A1D3"/>
<keyword evidence="8" id="KW-1133">Transmembrane helix</keyword>
<evidence type="ECO:0000256" key="3">
    <source>
        <dbReference type="ARBA" id="ARBA00004721"/>
    </source>
</evidence>
<evidence type="ECO:0000256" key="9">
    <source>
        <dbReference type="ARBA" id="ARBA00023002"/>
    </source>
</evidence>
<keyword evidence="9" id="KW-0560">Oxidoreductase</keyword>
<keyword evidence="10 13" id="KW-0408">Iron</keyword>
<dbReference type="InterPro" id="IPR001128">
    <property type="entry name" value="Cyt_P450"/>
</dbReference>
<evidence type="ECO:0000256" key="10">
    <source>
        <dbReference type="ARBA" id="ARBA00023004"/>
    </source>
</evidence>
<keyword evidence="12" id="KW-0472">Membrane</keyword>
<dbReference type="Gene3D" id="1.10.630.10">
    <property type="entry name" value="Cytochrome P450"/>
    <property type="match status" value="1"/>
</dbReference>
<evidence type="ECO:0000256" key="2">
    <source>
        <dbReference type="ARBA" id="ARBA00004370"/>
    </source>
</evidence>
<dbReference type="EMBL" id="JAWWNJ010000092">
    <property type="protein sequence ID" value="KAK6997312.1"/>
    <property type="molecule type" value="Genomic_DNA"/>
</dbReference>
<dbReference type="SUPFAM" id="SSF48264">
    <property type="entry name" value="Cytochrome P450"/>
    <property type="match status" value="1"/>
</dbReference>
<evidence type="ECO:0000256" key="13">
    <source>
        <dbReference type="PIRSR" id="PIRSR602401-1"/>
    </source>
</evidence>
<evidence type="ECO:0000256" key="6">
    <source>
        <dbReference type="ARBA" id="ARBA00022692"/>
    </source>
</evidence>
<evidence type="ECO:0000256" key="8">
    <source>
        <dbReference type="ARBA" id="ARBA00022989"/>
    </source>
</evidence>
<keyword evidence="6" id="KW-0812">Transmembrane</keyword>
<name>A0AAW0A1D3_9AGAR</name>
<comment type="similarity">
    <text evidence="4">Belongs to the cytochrome P450 family.</text>
</comment>
<dbReference type="Pfam" id="PF00067">
    <property type="entry name" value="p450"/>
    <property type="match status" value="1"/>
</dbReference>
<keyword evidence="7 13" id="KW-0479">Metal-binding</keyword>
<organism evidence="14 15">
    <name type="scientific">Favolaschia claudopus</name>
    <dbReference type="NCBI Taxonomy" id="2862362"/>
    <lineage>
        <taxon>Eukaryota</taxon>
        <taxon>Fungi</taxon>
        <taxon>Dikarya</taxon>
        <taxon>Basidiomycota</taxon>
        <taxon>Agaricomycotina</taxon>
        <taxon>Agaricomycetes</taxon>
        <taxon>Agaricomycetidae</taxon>
        <taxon>Agaricales</taxon>
        <taxon>Marasmiineae</taxon>
        <taxon>Mycenaceae</taxon>
        <taxon>Favolaschia</taxon>
    </lineage>
</organism>
<dbReference type="PRINTS" id="PR00463">
    <property type="entry name" value="EP450I"/>
</dbReference>
<keyword evidence="5 13" id="KW-0349">Heme</keyword>
<protein>
    <submittedName>
        <fullName evidence="14">Cytochrome P450</fullName>
    </submittedName>
</protein>
<evidence type="ECO:0000256" key="12">
    <source>
        <dbReference type="ARBA" id="ARBA00023136"/>
    </source>
</evidence>
<comment type="caution">
    <text evidence="14">The sequence shown here is derived from an EMBL/GenBank/DDBJ whole genome shotgun (WGS) entry which is preliminary data.</text>
</comment>
<dbReference type="GO" id="GO:0004497">
    <property type="term" value="F:monooxygenase activity"/>
    <property type="evidence" value="ECO:0007669"/>
    <property type="project" value="UniProtKB-KW"/>
</dbReference>
<dbReference type="InterPro" id="IPR002401">
    <property type="entry name" value="Cyt_P450_E_grp-I"/>
</dbReference>
<evidence type="ECO:0000313" key="15">
    <source>
        <dbReference type="Proteomes" id="UP001362999"/>
    </source>
</evidence>
<evidence type="ECO:0000256" key="11">
    <source>
        <dbReference type="ARBA" id="ARBA00023033"/>
    </source>
</evidence>
<accession>A0AAW0A1D3</accession>
<evidence type="ECO:0000313" key="14">
    <source>
        <dbReference type="EMBL" id="KAK6997312.1"/>
    </source>
</evidence>
<evidence type="ECO:0000256" key="7">
    <source>
        <dbReference type="ARBA" id="ARBA00022723"/>
    </source>
</evidence>
<comment type="pathway">
    <text evidence="3">Secondary metabolite biosynthesis; terpenoid biosynthesis.</text>
</comment>
<comment type="cofactor">
    <cofactor evidence="1 13">
        <name>heme</name>
        <dbReference type="ChEBI" id="CHEBI:30413"/>
    </cofactor>
</comment>
<evidence type="ECO:0000256" key="5">
    <source>
        <dbReference type="ARBA" id="ARBA00022617"/>
    </source>
</evidence>
<keyword evidence="11" id="KW-0503">Monooxygenase</keyword>
<dbReference type="PANTHER" id="PTHR24305">
    <property type="entry name" value="CYTOCHROME P450"/>
    <property type="match status" value="1"/>
</dbReference>
<proteinExistence type="inferred from homology"/>
<keyword evidence="15" id="KW-1185">Reference proteome</keyword>
<gene>
    <name evidence="14" type="ORF">R3P38DRAFT_3062970</name>
</gene>